<reference evidence="1 2" key="1">
    <citation type="submission" date="2019-07" db="EMBL/GenBank/DDBJ databases">
        <title>De Novo Assembly of kiwifruit Actinidia rufa.</title>
        <authorList>
            <person name="Sugita-Konishi S."/>
            <person name="Sato K."/>
            <person name="Mori E."/>
            <person name="Abe Y."/>
            <person name="Kisaki G."/>
            <person name="Hamano K."/>
            <person name="Suezawa K."/>
            <person name="Otani M."/>
            <person name="Fukuda T."/>
            <person name="Manabe T."/>
            <person name="Gomi K."/>
            <person name="Tabuchi M."/>
            <person name="Akimitsu K."/>
            <person name="Kataoka I."/>
        </authorList>
    </citation>
    <scope>NUCLEOTIDE SEQUENCE [LARGE SCALE GENOMIC DNA]</scope>
    <source>
        <strain evidence="2">cv. Fuchu</strain>
    </source>
</reference>
<name>A0A7J0FVA0_9ERIC</name>
<evidence type="ECO:0000313" key="1">
    <source>
        <dbReference type="EMBL" id="GFZ02611.1"/>
    </source>
</evidence>
<gene>
    <name evidence="1" type="ORF">Acr_15g0012190</name>
</gene>
<keyword evidence="2" id="KW-1185">Reference proteome</keyword>
<proteinExistence type="predicted"/>
<comment type="caution">
    <text evidence="1">The sequence shown here is derived from an EMBL/GenBank/DDBJ whole genome shotgun (WGS) entry which is preliminary data.</text>
</comment>
<dbReference type="Proteomes" id="UP000585474">
    <property type="component" value="Unassembled WGS sequence"/>
</dbReference>
<organism evidence="1 2">
    <name type="scientific">Actinidia rufa</name>
    <dbReference type="NCBI Taxonomy" id="165716"/>
    <lineage>
        <taxon>Eukaryota</taxon>
        <taxon>Viridiplantae</taxon>
        <taxon>Streptophyta</taxon>
        <taxon>Embryophyta</taxon>
        <taxon>Tracheophyta</taxon>
        <taxon>Spermatophyta</taxon>
        <taxon>Magnoliopsida</taxon>
        <taxon>eudicotyledons</taxon>
        <taxon>Gunneridae</taxon>
        <taxon>Pentapetalae</taxon>
        <taxon>asterids</taxon>
        <taxon>Ericales</taxon>
        <taxon>Actinidiaceae</taxon>
        <taxon>Actinidia</taxon>
    </lineage>
</organism>
<evidence type="ECO:0000313" key="2">
    <source>
        <dbReference type="Proteomes" id="UP000585474"/>
    </source>
</evidence>
<protein>
    <submittedName>
        <fullName evidence="1">Uncharacterized protein</fullName>
    </submittedName>
</protein>
<sequence length="209" mass="23221">MYGFIEMSSSNIRGVWFSSGIRADSRIGMREKESAVERRWRVDVTKDKGKAPWIGQVDESKETNEGQKRKVAQGNSVKDIGLVLSAEEERRGNLVGDGGTCQVHTAGMEQDQDSILVTRHEKERGKDRVGRRVGEGPLFFRNGNSRDEIQVRAAHSANKGSMSIGVQILRVGQANREVEGTMNFVSAINHNASLQERREVDEALVDGRP</sequence>
<accession>A0A7J0FVA0</accession>
<dbReference type="EMBL" id="BJWL01000015">
    <property type="protein sequence ID" value="GFZ02611.1"/>
    <property type="molecule type" value="Genomic_DNA"/>
</dbReference>
<dbReference type="AlphaFoldDB" id="A0A7J0FVA0"/>